<dbReference type="RefSeq" id="WP_136535745.1">
    <property type="nucleotide sequence ID" value="NZ_STGY01000064.1"/>
</dbReference>
<name>A0A4S8Q683_9ACTN</name>
<dbReference type="Proteomes" id="UP000308760">
    <property type="component" value="Unassembled WGS sequence"/>
</dbReference>
<organism evidence="2 3">
    <name type="scientific">Glycomyces buryatensis</name>
    <dbReference type="NCBI Taxonomy" id="2570927"/>
    <lineage>
        <taxon>Bacteria</taxon>
        <taxon>Bacillati</taxon>
        <taxon>Actinomycetota</taxon>
        <taxon>Actinomycetes</taxon>
        <taxon>Glycomycetales</taxon>
        <taxon>Glycomycetaceae</taxon>
        <taxon>Glycomyces</taxon>
    </lineage>
</organism>
<dbReference type="AlphaFoldDB" id="A0A4S8Q683"/>
<feature type="chain" id="PRO_5020538448" description="SH3 domain-containing protein" evidence="1">
    <location>
        <begin position="28"/>
        <end position="122"/>
    </location>
</feature>
<dbReference type="EMBL" id="STGY01000064">
    <property type="protein sequence ID" value="THV39688.1"/>
    <property type="molecule type" value="Genomic_DNA"/>
</dbReference>
<dbReference type="OrthoDB" id="5196602at2"/>
<proteinExistence type="predicted"/>
<keyword evidence="3" id="KW-1185">Reference proteome</keyword>
<comment type="caution">
    <text evidence="2">The sequence shown here is derived from an EMBL/GenBank/DDBJ whole genome shotgun (WGS) entry which is preliminary data.</text>
</comment>
<reference evidence="3" key="1">
    <citation type="submission" date="2019-04" db="EMBL/GenBank/DDBJ databases">
        <title>Nocardioides xinjiangensis sp. nov.</title>
        <authorList>
            <person name="Liu S."/>
        </authorList>
    </citation>
    <scope>NUCLEOTIDE SEQUENCE [LARGE SCALE GENOMIC DNA]</scope>
    <source>
        <strain evidence="3">18</strain>
    </source>
</reference>
<evidence type="ECO:0000313" key="3">
    <source>
        <dbReference type="Proteomes" id="UP000308760"/>
    </source>
</evidence>
<keyword evidence="1" id="KW-0732">Signal</keyword>
<evidence type="ECO:0000256" key="1">
    <source>
        <dbReference type="SAM" id="SignalP"/>
    </source>
</evidence>
<feature type="signal peptide" evidence="1">
    <location>
        <begin position="1"/>
        <end position="27"/>
    </location>
</feature>
<dbReference type="SUPFAM" id="SSF50044">
    <property type="entry name" value="SH3-domain"/>
    <property type="match status" value="1"/>
</dbReference>
<dbReference type="InterPro" id="IPR036028">
    <property type="entry name" value="SH3-like_dom_sf"/>
</dbReference>
<evidence type="ECO:0000313" key="2">
    <source>
        <dbReference type="EMBL" id="THV39688.1"/>
    </source>
</evidence>
<sequence length="122" mass="12314">MKRILLGLMATGAAAVLSVGVASSASAAESTTGYDGSPWPSVEAAQTCDAVADENRSVWAEPGTAAGTVGSVIAGRTYTASCGLVEGETYSACGATTSQWAYVNYSGDRWGYVPSACVSWAS</sequence>
<accession>A0A4S8Q683</accession>
<evidence type="ECO:0008006" key="4">
    <source>
        <dbReference type="Google" id="ProtNLM"/>
    </source>
</evidence>
<reference evidence="2 3" key="2">
    <citation type="submission" date="2019-05" db="EMBL/GenBank/DDBJ databases">
        <title>Glycomyces buryatensis sp. nov.</title>
        <authorList>
            <person name="Nikitina E."/>
        </authorList>
    </citation>
    <scope>NUCLEOTIDE SEQUENCE [LARGE SCALE GENOMIC DNA]</scope>
    <source>
        <strain evidence="2 3">18</strain>
    </source>
</reference>
<gene>
    <name evidence="2" type="ORF">FAB82_17060</name>
</gene>
<protein>
    <recommendedName>
        <fullName evidence="4">SH3 domain-containing protein</fullName>
    </recommendedName>
</protein>